<accession>A0A7R9KUW2</accession>
<evidence type="ECO:0000313" key="3">
    <source>
        <dbReference type="Proteomes" id="UP000759131"/>
    </source>
</evidence>
<dbReference type="Proteomes" id="UP000759131">
    <property type="component" value="Unassembled WGS sequence"/>
</dbReference>
<dbReference type="SUPFAM" id="SSF53649">
    <property type="entry name" value="Alkaline phosphatase-like"/>
    <property type="match status" value="1"/>
</dbReference>
<feature type="non-terminal residue" evidence="2">
    <location>
        <position position="1"/>
    </location>
</feature>
<dbReference type="AlphaFoldDB" id="A0A7R9KUW2"/>
<evidence type="ECO:0000256" key="1">
    <source>
        <dbReference type="ARBA" id="ARBA00008779"/>
    </source>
</evidence>
<keyword evidence="3" id="KW-1185">Reference proteome</keyword>
<evidence type="ECO:0000313" key="2">
    <source>
        <dbReference type="EMBL" id="CAD7629888.1"/>
    </source>
</evidence>
<reference evidence="2" key="1">
    <citation type="submission" date="2020-11" db="EMBL/GenBank/DDBJ databases">
        <authorList>
            <person name="Tran Van P."/>
        </authorList>
    </citation>
    <scope>NUCLEOTIDE SEQUENCE</scope>
</reference>
<dbReference type="PANTHER" id="PTHR43108">
    <property type="entry name" value="N-ACETYLGLUCOSAMINE-6-SULFATASE FAMILY MEMBER"/>
    <property type="match status" value="1"/>
</dbReference>
<comment type="similarity">
    <text evidence="1">Belongs to the sulfatase family.</text>
</comment>
<dbReference type="GO" id="GO:0005539">
    <property type="term" value="F:glycosaminoglycan binding"/>
    <property type="evidence" value="ECO:0007669"/>
    <property type="project" value="TreeGrafter"/>
</dbReference>
<dbReference type="OrthoDB" id="96314at2759"/>
<dbReference type="EMBL" id="OC862018">
    <property type="protein sequence ID" value="CAD7629888.1"/>
    <property type="molecule type" value="Genomic_DNA"/>
</dbReference>
<gene>
    <name evidence="2" type="ORF">OSB1V03_LOCUS10303</name>
</gene>
<sequence length="96" mass="11277">TEGPFCFCQNSNNNSFWCLRTINSTHNFLYCEFVTGFITYYNLLRDPYQLRNSIYDLEFTTLEELRRQLNKLKSCAGAQHCTLPAHQIHNHIINGI</sequence>
<protein>
    <submittedName>
        <fullName evidence="2">Uncharacterized protein</fullName>
    </submittedName>
</protein>
<organism evidence="2">
    <name type="scientific">Medioppia subpectinata</name>
    <dbReference type="NCBI Taxonomy" id="1979941"/>
    <lineage>
        <taxon>Eukaryota</taxon>
        <taxon>Metazoa</taxon>
        <taxon>Ecdysozoa</taxon>
        <taxon>Arthropoda</taxon>
        <taxon>Chelicerata</taxon>
        <taxon>Arachnida</taxon>
        <taxon>Acari</taxon>
        <taxon>Acariformes</taxon>
        <taxon>Sarcoptiformes</taxon>
        <taxon>Oribatida</taxon>
        <taxon>Brachypylina</taxon>
        <taxon>Oppioidea</taxon>
        <taxon>Oppiidae</taxon>
        <taxon>Medioppia</taxon>
    </lineage>
</organism>
<proteinExistence type="inferred from homology"/>
<dbReference type="InterPro" id="IPR017850">
    <property type="entry name" value="Alkaline_phosphatase_core_sf"/>
</dbReference>
<dbReference type="EMBL" id="CAJPIZ010007443">
    <property type="protein sequence ID" value="CAG2110318.1"/>
    <property type="molecule type" value="Genomic_DNA"/>
</dbReference>
<name>A0A7R9KUW2_9ACAR</name>
<dbReference type="PANTHER" id="PTHR43108:SF16">
    <property type="entry name" value="EXTRACELLULAR SULFATASE SULF-1 HOMOLOG"/>
    <property type="match status" value="1"/>
</dbReference>
<dbReference type="GO" id="GO:0008449">
    <property type="term" value="F:N-acetylglucosamine-6-sulfatase activity"/>
    <property type="evidence" value="ECO:0007669"/>
    <property type="project" value="TreeGrafter"/>
</dbReference>